<sequence length="301" mass="32229">MSRTPGQGLGFSGSSSRSSKDVSARGARIRVVEAGAGPALLLIHDAVVHSDTFHETIAHLAGSFRVVAPDLPGFGASEKPDPQRYAYGYDAFADSLFDLVAALGLGRISVCGHGMGGGVALTLAAKHPSLVHKLVLVDALVYPDDEHFLDRAARTPIGGALLWRQLMGMALFRKYLHGTVYAGASRIPQGRVESTYASFNAPAARQAAHATIVAKADTRTLVARLPRVTADSLVVWGRDDRLAPVERGRRLARELRGRFEVLECGRCPPAEVPEAFATTLTSFLEAVPSRRQPTARSVQSR</sequence>
<feature type="region of interest" description="Disordered" evidence="1">
    <location>
        <begin position="1"/>
        <end position="20"/>
    </location>
</feature>
<organism evidence="3 4">
    <name type="scientific">Labilithrix luteola</name>
    <dbReference type="NCBI Taxonomy" id="1391654"/>
    <lineage>
        <taxon>Bacteria</taxon>
        <taxon>Pseudomonadati</taxon>
        <taxon>Myxococcota</taxon>
        <taxon>Polyangia</taxon>
        <taxon>Polyangiales</taxon>
        <taxon>Labilitrichaceae</taxon>
        <taxon>Labilithrix</taxon>
    </lineage>
</organism>
<dbReference type="SUPFAM" id="SSF53474">
    <property type="entry name" value="alpha/beta-Hydrolases"/>
    <property type="match status" value="1"/>
</dbReference>
<dbReference type="AlphaFoldDB" id="A0A0K1QCB9"/>
<dbReference type="Gene3D" id="3.40.50.1820">
    <property type="entry name" value="alpha/beta hydrolase"/>
    <property type="match status" value="1"/>
</dbReference>
<evidence type="ECO:0000256" key="1">
    <source>
        <dbReference type="SAM" id="MobiDB-lite"/>
    </source>
</evidence>
<dbReference type="InterPro" id="IPR029058">
    <property type="entry name" value="AB_hydrolase_fold"/>
</dbReference>
<reference evidence="3 4" key="1">
    <citation type="submission" date="2015-08" db="EMBL/GenBank/DDBJ databases">
        <authorList>
            <person name="Babu N.S."/>
            <person name="Beckwith C.J."/>
            <person name="Beseler K.G."/>
            <person name="Brison A."/>
            <person name="Carone J.V."/>
            <person name="Caskin T.P."/>
            <person name="Diamond M."/>
            <person name="Durham M.E."/>
            <person name="Foxe J.M."/>
            <person name="Go M."/>
            <person name="Henderson B.A."/>
            <person name="Jones I.B."/>
            <person name="McGettigan J.A."/>
            <person name="Micheletti S.J."/>
            <person name="Nasrallah M.E."/>
            <person name="Ortiz D."/>
            <person name="Piller C.R."/>
            <person name="Privatt S.R."/>
            <person name="Schneider S.L."/>
            <person name="Sharp S."/>
            <person name="Smith T.C."/>
            <person name="Stanton J.D."/>
            <person name="Ullery H.E."/>
            <person name="Wilson R.J."/>
            <person name="Serrano M.G."/>
            <person name="Buck G."/>
            <person name="Lee V."/>
            <person name="Wang Y."/>
            <person name="Carvalho R."/>
            <person name="Voegtly L."/>
            <person name="Shi R."/>
            <person name="Duckworth R."/>
            <person name="Johnson A."/>
            <person name="Loviza R."/>
            <person name="Walstead R."/>
            <person name="Shah Z."/>
            <person name="Kiflezghi M."/>
            <person name="Wade K."/>
            <person name="Ball S.L."/>
            <person name="Bradley K.W."/>
            <person name="Asai D.J."/>
            <person name="Bowman C.A."/>
            <person name="Russell D.A."/>
            <person name="Pope W.H."/>
            <person name="Jacobs-Sera D."/>
            <person name="Hendrix R.W."/>
            <person name="Hatfull G.F."/>
        </authorList>
    </citation>
    <scope>NUCLEOTIDE SEQUENCE [LARGE SCALE GENOMIC DNA]</scope>
    <source>
        <strain evidence="3 4">DSM 27648</strain>
    </source>
</reference>
<accession>A0A0K1QCB9</accession>
<protein>
    <submittedName>
        <fullName evidence="3">Putative hydrolase</fullName>
    </submittedName>
</protein>
<gene>
    <name evidence="3" type="ORF">AKJ09_09743</name>
</gene>
<dbReference type="PANTHER" id="PTHR46438">
    <property type="entry name" value="ALPHA/BETA-HYDROLASES SUPERFAMILY PROTEIN"/>
    <property type="match status" value="1"/>
</dbReference>
<dbReference type="GO" id="GO:0016787">
    <property type="term" value="F:hydrolase activity"/>
    <property type="evidence" value="ECO:0007669"/>
    <property type="project" value="UniProtKB-KW"/>
</dbReference>
<dbReference type="PANTHER" id="PTHR46438:SF11">
    <property type="entry name" value="LIPASE-RELATED"/>
    <property type="match status" value="1"/>
</dbReference>
<dbReference type="EMBL" id="CP012333">
    <property type="protein sequence ID" value="AKV03080.1"/>
    <property type="molecule type" value="Genomic_DNA"/>
</dbReference>
<evidence type="ECO:0000259" key="2">
    <source>
        <dbReference type="Pfam" id="PF00561"/>
    </source>
</evidence>
<dbReference type="Proteomes" id="UP000064967">
    <property type="component" value="Chromosome"/>
</dbReference>
<evidence type="ECO:0000313" key="4">
    <source>
        <dbReference type="Proteomes" id="UP000064967"/>
    </source>
</evidence>
<keyword evidence="4" id="KW-1185">Reference proteome</keyword>
<dbReference type="Pfam" id="PF00561">
    <property type="entry name" value="Abhydrolase_1"/>
    <property type="match status" value="1"/>
</dbReference>
<dbReference type="KEGG" id="llu:AKJ09_09743"/>
<dbReference type="OrthoDB" id="9802676at2"/>
<keyword evidence="3" id="KW-0378">Hydrolase</keyword>
<dbReference type="RefSeq" id="WP_146653903.1">
    <property type="nucleotide sequence ID" value="NZ_CP012333.1"/>
</dbReference>
<dbReference type="STRING" id="1391654.AKJ09_09743"/>
<proteinExistence type="predicted"/>
<evidence type="ECO:0000313" key="3">
    <source>
        <dbReference type="EMBL" id="AKV03080.1"/>
    </source>
</evidence>
<feature type="domain" description="AB hydrolase-1" evidence="2">
    <location>
        <begin position="38"/>
        <end position="260"/>
    </location>
</feature>
<dbReference type="InterPro" id="IPR000073">
    <property type="entry name" value="AB_hydrolase_1"/>
</dbReference>
<name>A0A0K1QCB9_9BACT</name>
<dbReference type="PRINTS" id="PR00111">
    <property type="entry name" value="ABHYDROLASE"/>
</dbReference>